<evidence type="ECO:0000313" key="2">
    <source>
        <dbReference type="EMBL" id="SCO68699.1"/>
    </source>
</evidence>
<dbReference type="VEuPathDB" id="PlasmoDB:PVW1_120046500"/>
<accession>A0A1G4H1K3</accession>
<proteinExistence type="predicted"/>
<dbReference type="VEuPathDB" id="PlasmoDB:PVP01_1232000"/>
<reference evidence="2 3" key="1">
    <citation type="submission" date="2016-07" db="EMBL/GenBank/DDBJ databases">
        <authorList>
            <consortium name="Pathogen Informatics"/>
        </authorList>
    </citation>
    <scope>NUCLEOTIDE SEQUENCE [LARGE SCALE GENOMIC DNA]</scope>
</reference>
<name>A0A1G4H1K3_PLAVI</name>
<feature type="region of interest" description="Disordered" evidence="1">
    <location>
        <begin position="232"/>
        <end position="262"/>
    </location>
</feature>
<dbReference type="VEuPathDB" id="PlasmoDB:PVX_116740"/>
<sequence length="488" mass="54468">MSALSERKKGKDSFLFIHGVYNTAGGEQRMGQDPQKCEDDSPPCQTKGTIYERLCLGSRYLEMVLQECQTEEGKIDLRFACGDGCVYNAGDLLEEVGVFFLSNKRERVVLSFWQRGDGEGEGEGEGGDGEGDNDGDSDGEGCDDGDSDGEGCDDGDSDGRHTTHLLDVYIYLYLRRELKHAEGDGNYRALYFLNGRERLLNLRKYQMDVDHFAVRSWVFNNMSLLLPSSVVHSGGGSPDERENAGNTLTPFCKPPQRKNNPLLSLSQQHHMSLFRLNSMQNDQVVTLSSKICLMRKFPNILMTTTQGDYQLWDSQERDSLLPSESSHRRTNARRYHMKWEGGHDSGATLHSVETHDGNLNSGGKFIGSKNLRLTEYVVDVPRQYKLVSSPFTFLNKKLVHLCQEGGGLKGKCPQGVDTSKTYYVIRMGRDGLMEQSVQSCLDHLPDRFTAEGGPSWVCILTQDLHIGDVFEVIRLNFCTPGGGLNPAL</sequence>
<evidence type="ECO:0000256" key="1">
    <source>
        <dbReference type="SAM" id="MobiDB-lite"/>
    </source>
</evidence>
<dbReference type="Proteomes" id="UP000196402">
    <property type="component" value="Chromosome 12"/>
</dbReference>
<feature type="compositionally biased region" description="Acidic residues" evidence="1">
    <location>
        <begin position="119"/>
        <end position="156"/>
    </location>
</feature>
<evidence type="ECO:0000313" key="3">
    <source>
        <dbReference type="Proteomes" id="UP000196402"/>
    </source>
</evidence>
<gene>
    <name evidence="2" type="ORF">PVT01_120036100</name>
</gene>
<dbReference type="EMBL" id="LT615250">
    <property type="protein sequence ID" value="SCO68699.1"/>
    <property type="molecule type" value="Genomic_DNA"/>
</dbReference>
<dbReference type="AlphaFoldDB" id="A0A1G4H1K3"/>
<organism evidence="2 3">
    <name type="scientific">Plasmodium vivax</name>
    <name type="common">malaria parasite P. vivax</name>
    <dbReference type="NCBI Taxonomy" id="5855"/>
    <lineage>
        <taxon>Eukaryota</taxon>
        <taxon>Sar</taxon>
        <taxon>Alveolata</taxon>
        <taxon>Apicomplexa</taxon>
        <taxon>Aconoidasida</taxon>
        <taxon>Haemosporida</taxon>
        <taxon>Plasmodiidae</taxon>
        <taxon>Plasmodium</taxon>
        <taxon>Plasmodium (Plasmodium)</taxon>
    </lineage>
</organism>
<protein>
    <submittedName>
        <fullName evidence="2">Uncharacterized protein</fullName>
    </submittedName>
</protein>
<dbReference type="eggNOG" id="ENOG502QY4S">
    <property type="taxonomic scope" value="Eukaryota"/>
</dbReference>
<dbReference type="VEuPathDB" id="PlasmoDB:PVPAM_120036800"/>
<feature type="region of interest" description="Disordered" evidence="1">
    <location>
        <begin position="116"/>
        <end position="157"/>
    </location>
</feature>